<dbReference type="EMBL" id="QNBD01000035">
    <property type="protein sequence ID" value="RKX72262.1"/>
    <property type="molecule type" value="Genomic_DNA"/>
</dbReference>
<organism evidence="2 3">
    <name type="scientific">candidate division TA06 bacterium</name>
    <dbReference type="NCBI Taxonomy" id="2250710"/>
    <lineage>
        <taxon>Bacteria</taxon>
        <taxon>Bacteria division TA06</taxon>
    </lineage>
</organism>
<proteinExistence type="predicted"/>
<evidence type="ECO:0000313" key="2">
    <source>
        <dbReference type="EMBL" id="RKX72262.1"/>
    </source>
</evidence>
<sequence length="1640" mass="186308">MKIRIIIVIILMIFCQLLSAKNMEDYIIDNLNIKDIYSDSTFVSEDGKYIITAIFFKDSLIHIEYIESLKNYFKKKETIEYYDIEEKFTSDSSYAFGQGILPNIELPIKFSPKVARYIGQGGEISINGSEKIEFGMSKSEDIGSNASENVSTPIPEFLSKQHMDINVVGTVGQKIFINMHQNSDEDISSIANNINLEYKGDEDDIIRNIRAGDVDMSIPNTRLIGALPSHKGLFGLNLSGGVGPIDFTLVASKEKSESERKNFIGKSILNTDTLWDISFAKNKYYLLDTIFYISPTDTIISLNVFLDDGNGSNDSISGAKIGIGYPDPNNPGMDTGFIEQGMFNLLEEGEGKDYMYDLRNNILTLKNSLINGQRLAVSYIYKSSGVIDTVGSVNYSNVDTLSLKLISSAYPISNSPIWNLMLKNIYQIGIGQIMQNSFEVHIYKVEPNGEPKNNLNGHTFLNLLGLANTDTSNVNYDYIDFIHGFIIFPQIYPFLSDNLTVKDSIYDKVNFTNSDGRKYFIVVTYRGLQQEYNLNSMNILEGSEVITIDGVTLQKGTDYTIDYEYGTVKFMKRIDNPDADIKIDYQISPLFSASSKSLIGFNAQMLDIPGLNFSTSWLYKSEKRGNQYPTLDEISREDFVGEMDISYNHKLGFINNIFNRIPYFTSSKLSGFQISANAAFSNPKLNVYKNAYIDDMEGVNLETSLLGGSYIYWHYSGVPVNKDTSDYCDQIFWFNPHNGIKVRDIYPNYPLEQLENRLSVLKIVMNPHNGSPNSWGGITNVKYVAGEDYSQKDYIELWVKGNNGTLHIDYGTNIREDAPRKNSNGDIVGFNNIMDTEDQNRNGILDENLNEDTGLDEIMGVDGTHKTGDDDNDDYRYYSDNPDNYLHLNGTEENKRLDSEDLDSDGSLNIRDDYYTVSLDLATSVPVISRSNGWKLFRIPIKKTENVDTVGNPSVEHIKYVRLWIDGLSSKDSISLVNFNITGNKWRIGYVEDLNDSIISQSDSGVLSLSIINNQEYTSYIPPYNVKKTQYGSYEKEQSLVIQYNNLEPDNQIFITEAFSRNYNYMDYKTLGIYIYNNNSNLIPFTILRFYSDDNNFYEYTASVDTGWNFIKIPISQFTDIKRIKPDSINDYTISFFRIKGNPSFRNIKKIGIGLRNKTGSILSGEFYIDDILLTDINSVPGYSLMASSQFNISDIFTFNASINNGMADFRPLNSNALGSDKIGVTYSALLETGKFLPSRWGISIPLNYRYTLDRLYPKYQIYSDIILLDPILRNIQKTISKNQFFSASYSKSSKFSNPVLHLIDPARLTFSYNKTRNRGYLMIDSSDIITSSFSYNYLLNIKKLKLFNKMLLSFAPENINLGANYNYNFNKRYSRAETGFIPSYNLMKKYLSYNMSSAYKPVQAITFSYNNMFTRDLNLFRDTGNIPGSLIYTSYKGTFGYTPNFFSSFLVPGINYTFSFTDNHNPELMTHTDSTDVRNISVDNNISANVDIAYSNILKLLTSFRDKSKDTTYIKGSPGWVLVKIDEFSSKFRPLKFQYNRINNQQAIRVRNIPGYRYIFGMNQLIPEYLKTSLTSLKYTHSDNYSASTGFSMSSISLNMKGSYSHGEQGESGNYDNQSISNKFTFPDATLTINKIPVP</sequence>
<feature type="non-terminal residue" evidence="2">
    <location>
        <position position="1640"/>
    </location>
</feature>
<gene>
    <name evidence="2" type="ORF">DRP43_01185</name>
</gene>
<dbReference type="InterPro" id="IPR008979">
    <property type="entry name" value="Galactose-bd-like_sf"/>
</dbReference>
<dbReference type="Proteomes" id="UP000271125">
    <property type="component" value="Unassembled WGS sequence"/>
</dbReference>
<dbReference type="InterPro" id="IPR025684">
    <property type="entry name" value="SprA_N_dom"/>
</dbReference>
<reference evidence="2 3" key="1">
    <citation type="submission" date="2018-06" db="EMBL/GenBank/DDBJ databases">
        <title>Extensive metabolic versatility and redundancy in microbially diverse, dynamic hydrothermal sediments.</title>
        <authorList>
            <person name="Dombrowski N."/>
            <person name="Teske A."/>
            <person name="Baker B.J."/>
        </authorList>
    </citation>
    <scope>NUCLEOTIDE SEQUENCE [LARGE SCALE GENOMIC DNA]</scope>
    <source>
        <strain evidence="2">B10_G13</strain>
    </source>
</reference>
<evidence type="ECO:0000313" key="3">
    <source>
        <dbReference type="Proteomes" id="UP000271125"/>
    </source>
</evidence>
<accession>A0A660SP81</accession>
<feature type="domain" description="Gliding motility protein SprA N-terminal" evidence="1">
    <location>
        <begin position="932"/>
        <end position="1269"/>
    </location>
</feature>
<name>A0A660SP81_UNCT6</name>
<comment type="caution">
    <text evidence="2">The sequence shown here is derived from an EMBL/GenBank/DDBJ whole genome shotgun (WGS) entry which is preliminary data.</text>
</comment>
<dbReference type="SUPFAM" id="SSF49785">
    <property type="entry name" value="Galactose-binding domain-like"/>
    <property type="match status" value="1"/>
</dbReference>
<protein>
    <recommendedName>
        <fullName evidence="1">Gliding motility protein SprA N-terminal domain-containing protein</fullName>
    </recommendedName>
</protein>
<dbReference type="Pfam" id="PF14349">
    <property type="entry name" value="SprA_N"/>
    <property type="match status" value="1"/>
</dbReference>
<evidence type="ECO:0000259" key="1">
    <source>
        <dbReference type="Pfam" id="PF14349"/>
    </source>
</evidence>